<dbReference type="ExpressionAtlas" id="A0A654F068">
    <property type="expression patterns" value="baseline and differential"/>
</dbReference>
<sequence>MVRDNGPSERLSIPPLSGLCKFRRTLSQKDDNHYCYLWMVSSALEYVRKFGIEKEPSRPFHAYAICPKDVPHRSPSIELSYISEVVWLNRIEDDLCYMNIRSLPVSPFSFSNIEKIGFQR</sequence>
<gene>
    <name evidence="1" type="ORF">AN1_LOCUS10378</name>
</gene>
<proteinExistence type="predicted"/>
<name>A0A654F068_ARATH</name>
<dbReference type="AlphaFoldDB" id="A0A654F068"/>
<protein>
    <submittedName>
        <fullName evidence="1">Uncharacterized protein</fullName>
    </submittedName>
</protein>
<reference evidence="1 2" key="1">
    <citation type="submission" date="2019-11" db="EMBL/GenBank/DDBJ databases">
        <authorList>
            <person name="Jiao W.-B."/>
            <person name="Schneeberger K."/>
        </authorList>
    </citation>
    <scope>NUCLEOTIDE SEQUENCE [LARGE SCALE GENOMIC DNA]</scope>
    <source>
        <strain evidence="2">cv. An-1</strain>
    </source>
</reference>
<dbReference type="EMBL" id="CACRSJ010000105">
    <property type="protein sequence ID" value="VYS54923.1"/>
    <property type="molecule type" value="Genomic_DNA"/>
</dbReference>
<evidence type="ECO:0000313" key="2">
    <source>
        <dbReference type="Proteomes" id="UP000426265"/>
    </source>
</evidence>
<organism evidence="1 2">
    <name type="scientific">Arabidopsis thaliana</name>
    <name type="common">Mouse-ear cress</name>
    <dbReference type="NCBI Taxonomy" id="3702"/>
    <lineage>
        <taxon>Eukaryota</taxon>
        <taxon>Viridiplantae</taxon>
        <taxon>Streptophyta</taxon>
        <taxon>Embryophyta</taxon>
        <taxon>Tracheophyta</taxon>
        <taxon>Spermatophyta</taxon>
        <taxon>Magnoliopsida</taxon>
        <taxon>eudicotyledons</taxon>
        <taxon>Gunneridae</taxon>
        <taxon>Pentapetalae</taxon>
        <taxon>rosids</taxon>
        <taxon>malvids</taxon>
        <taxon>Brassicales</taxon>
        <taxon>Brassicaceae</taxon>
        <taxon>Camelineae</taxon>
        <taxon>Arabidopsis</taxon>
    </lineage>
</organism>
<evidence type="ECO:0000313" key="1">
    <source>
        <dbReference type="EMBL" id="VYS54923.1"/>
    </source>
</evidence>
<dbReference type="Proteomes" id="UP000426265">
    <property type="component" value="Unassembled WGS sequence"/>
</dbReference>
<accession>A0A654F068</accession>